<evidence type="ECO:0000256" key="2">
    <source>
        <dbReference type="ARBA" id="ARBA00007886"/>
    </source>
</evidence>
<dbReference type="InterPro" id="IPR046953">
    <property type="entry name" value="Spore_GerAC-like_C"/>
</dbReference>
<evidence type="ECO:0000256" key="6">
    <source>
        <dbReference type="ARBA" id="ARBA00023139"/>
    </source>
</evidence>
<gene>
    <name evidence="11" type="ORF">B8V81_3198</name>
</gene>
<reference evidence="11 12" key="1">
    <citation type="submission" date="2017-05" db="EMBL/GenBank/DDBJ databases">
        <title>Functional genome analysis of Paenibacillus pasadenensis strain R16: insights on endophytic life style and antifungal activity.</title>
        <authorList>
            <person name="Passera A."/>
            <person name="Marcolungo L."/>
            <person name="Casati P."/>
            <person name="Brasca M."/>
            <person name="Quaglino F."/>
            <person name="Delledonne M."/>
        </authorList>
    </citation>
    <scope>NUCLEOTIDE SEQUENCE [LARGE SCALE GENOMIC DNA]</scope>
    <source>
        <strain evidence="11 12">R16</strain>
    </source>
</reference>
<evidence type="ECO:0000313" key="11">
    <source>
        <dbReference type="EMBL" id="PLT44767.1"/>
    </source>
</evidence>
<evidence type="ECO:0000256" key="4">
    <source>
        <dbReference type="ARBA" id="ARBA00022729"/>
    </source>
</evidence>
<keyword evidence="5" id="KW-0472">Membrane</keyword>
<dbReference type="EMBL" id="NFEZ01000004">
    <property type="protein sequence ID" value="PLT44767.1"/>
    <property type="molecule type" value="Genomic_DNA"/>
</dbReference>
<proteinExistence type="inferred from homology"/>
<accession>A0A2N5N331</accession>
<protein>
    <submittedName>
        <fullName evidence="11">Spore germination protein GerKC</fullName>
    </submittedName>
</protein>
<dbReference type="InterPro" id="IPR038501">
    <property type="entry name" value="Spore_GerAC_C_sf"/>
</dbReference>
<feature type="domain" description="Spore germination protein N-terminal" evidence="10">
    <location>
        <begin position="55"/>
        <end position="225"/>
    </location>
</feature>
<dbReference type="GO" id="GO:0016020">
    <property type="term" value="C:membrane"/>
    <property type="evidence" value="ECO:0007669"/>
    <property type="project" value="UniProtKB-SubCell"/>
</dbReference>
<evidence type="ECO:0000259" key="9">
    <source>
        <dbReference type="Pfam" id="PF05504"/>
    </source>
</evidence>
<comment type="subcellular location">
    <subcellularLocation>
        <location evidence="1">Membrane</location>
        <topology evidence="1">Lipid-anchor</topology>
    </subcellularLocation>
</comment>
<keyword evidence="7" id="KW-0449">Lipoprotein</keyword>
<keyword evidence="4" id="KW-0732">Signal</keyword>
<feature type="domain" description="Spore germination GerAC-like C-terminal" evidence="9">
    <location>
        <begin position="235"/>
        <end position="383"/>
    </location>
</feature>
<evidence type="ECO:0000256" key="3">
    <source>
        <dbReference type="ARBA" id="ARBA00022544"/>
    </source>
</evidence>
<feature type="region of interest" description="Disordered" evidence="8">
    <location>
        <begin position="1"/>
        <end position="26"/>
    </location>
</feature>
<evidence type="ECO:0000256" key="7">
    <source>
        <dbReference type="ARBA" id="ARBA00023288"/>
    </source>
</evidence>
<dbReference type="GO" id="GO:0009847">
    <property type="term" value="P:spore germination"/>
    <property type="evidence" value="ECO:0007669"/>
    <property type="project" value="InterPro"/>
</dbReference>
<keyword evidence="3" id="KW-0309">Germination</keyword>
<dbReference type="InterPro" id="IPR057336">
    <property type="entry name" value="GerAC_N"/>
</dbReference>
<sequence length="389" mass="43780">MKPINPTASPASERRREQAQGRKEQGRAKALARLRTAWSGTAALLLLLAAGGCWDSKDVDNRFLVGAMGLDAKSPERLEVWFRVPVTSPMGGGHKSSFFAVSQEGSTVMDAVNRVQYKLPKAIDVSSTRALFLDEQSAQYGLLPYLEFAVRERTVPLDAVVAVVEGGMKRIFESPNPAGELAGIYTKLYFEPYAGGIPRKNKTMLWEVYAKLHNPMHANLIPVLRQEKKDFIQTGNAFFRSDHMAGRLTMDESLLYEMMTKRLTDSEIVLMSRSDLNIVHNKTRVRSRLVGGKPRVEAEISLSVSLLDKSHSKRRSEDEIKEELAEQLDQLSKGLIAKTQKAGSDIFGFGNRFRDRIKPDQWPDLYRQGDIRCTFKIEMRNTGLEFLRA</sequence>
<dbReference type="NCBIfam" id="TIGR02887">
    <property type="entry name" value="spore_ger_x_C"/>
    <property type="match status" value="1"/>
</dbReference>
<organism evidence="11 12">
    <name type="scientific">Paenibacillus pasadenensis</name>
    <dbReference type="NCBI Taxonomy" id="217090"/>
    <lineage>
        <taxon>Bacteria</taxon>
        <taxon>Bacillati</taxon>
        <taxon>Bacillota</taxon>
        <taxon>Bacilli</taxon>
        <taxon>Bacillales</taxon>
        <taxon>Paenibacillaceae</taxon>
        <taxon>Paenibacillus</taxon>
    </lineage>
</organism>
<comment type="similarity">
    <text evidence="2">Belongs to the GerABKC lipoprotein family.</text>
</comment>
<dbReference type="InterPro" id="IPR008844">
    <property type="entry name" value="Spore_GerAC-like"/>
</dbReference>
<dbReference type="PANTHER" id="PTHR35789">
    <property type="entry name" value="SPORE GERMINATION PROTEIN B3"/>
    <property type="match status" value="1"/>
</dbReference>
<dbReference type="RefSeq" id="WP_101808698.1">
    <property type="nucleotide sequence ID" value="NZ_NFEZ01000004.1"/>
</dbReference>
<evidence type="ECO:0000256" key="8">
    <source>
        <dbReference type="SAM" id="MobiDB-lite"/>
    </source>
</evidence>
<feature type="compositionally biased region" description="Polar residues" evidence="8">
    <location>
        <begin position="1"/>
        <end position="10"/>
    </location>
</feature>
<evidence type="ECO:0000256" key="5">
    <source>
        <dbReference type="ARBA" id="ARBA00023136"/>
    </source>
</evidence>
<comment type="caution">
    <text evidence="11">The sequence shown here is derived from an EMBL/GenBank/DDBJ whole genome shotgun (WGS) entry which is preliminary data.</text>
</comment>
<feature type="compositionally biased region" description="Basic and acidic residues" evidence="8">
    <location>
        <begin position="12"/>
        <end position="26"/>
    </location>
</feature>
<name>A0A2N5N331_9BACL</name>
<evidence type="ECO:0000256" key="1">
    <source>
        <dbReference type="ARBA" id="ARBA00004635"/>
    </source>
</evidence>
<dbReference type="PANTHER" id="PTHR35789:SF1">
    <property type="entry name" value="SPORE GERMINATION PROTEIN B3"/>
    <property type="match status" value="1"/>
</dbReference>
<evidence type="ECO:0000313" key="12">
    <source>
        <dbReference type="Proteomes" id="UP000234789"/>
    </source>
</evidence>
<dbReference type="Gene3D" id="3.30.300.210">
    <property type="entry name" value="Nutrient germinant receptor protein C, domain 3"/>
    <property type="match status" value="1"/>
</dbReference>
<dbReference type="Proteomes" id="UP000234789">
    <property type="component" value="Unassembled WGS sequence"/>
</dbReference>
<keyword evidence="6" id="KW-0564">Palmitate</keyword>
<dbReference type="AlphaFoldDB" id="A0A2N5N331"/>
<evidence type="ECO:0000259" key="10">
    <source>
        <dbReference type="Pfam" id="PF25198"/>
    </source>
</evidence>
<dbReference type="Pfam" id="PF05504">
    <property type="entry name" value="Spore_GerAC"/>
    <property type="match status" value="1"/>
</dbReference>
<dbReference type="Pfam" id="PF25198">
    <property type="entry name" value="Spore_GerAC_N"/>
    <property type="match status" value="1"/>
</dbReference>
<keyword evidence="12" id="KW-1185">Reference proteome</keyword>